<dbReference type="CDD" id="cd02440">
    <property type="entry name" value="AdoMet_MTases"/>
    <property type="match status" value="1"/>
</dbReference>
<organism evidence="1 2">
    <name type="scientific">Botrytis deweyae</name>
    <dbReference type="NCBI Taxonomy" id="2478750"/>
    <lineage>
        <taxon>Eukaryota</taxon>
        <taxon>Fungi</taxon>
        <taxon>Dikarya</taxon>
        <taxon>Ascomycota</taxon>
        <taxon>Pezizomycotina</taxon>
        <taxon>Leotiomycetes</taxon>
        <taxon>Helotiales</taxon>
        <taxon>Sclerotiniaceae</taxon>
        <taxon>Botrytis</taxon>
    </lineage>
</organism>
<dbReference type="GeneID" id="62230959"/>
<evidence type="ECO:0000313" key="1">
    <source>
        <dbReference type="EMBL" id="KAF7932886.1"/>
    </source>
</evidence>
<dbReference type="EMBL" id="RCSX01000007">
    <property type="protein sequence ID" value="KAF7932886.1"/>
    <property type="molecule type" value="Genomic_DNA"/>
</dbReference>
<comment type="caution">
    <text evidence="1">The sequence shown here is derived from an EMBL/GenBank/DDBJ whole genome shotgun (WGS) entry which is preliminary data.</text>
</comment>
<sequence>MSATEEQREYIFKRDYKSSMRLNYNHFLIKEVCGYLVHPSIPTNQTKLRIADVGATIELCLLTKLASRIWACDLASKLPETVRIDGFDISDAQYPAPGFRPKNVHLYVHDGFEEYPAEFLGQYDIVNARFWLSIVNDPDAKPLLQKLLSLVKPGGYLQWLEPLPLSANVVVTHEGAETIASERLANTFHKPKPDSHWVEGLKSLFETEGLTDVSRTDYAWPNYLRPLWSQSSMATTADVMAKIDSYNTKGSGIGMKFVEDLEGENANGVAVDTPFQCVVGRKASE</sequence>
<dbReference type="Proteomes" id="UP000783213">
    <property type="component" value="Unassembled WGS sequence"/>
</dbReference>
<dbReference type="RefSeq" id="XP_038812278.1">
    <property type="nucleotide sequence ID" value="XM_038951805.1"/>
</dbReference>
<keyword evidence="2" id="KW-1185">Reference proteome</keyword>
<reference evidence="1 2" key="1">
    <citation type="journal article" date="2020" name="Genome Biol. Evol.">
        <title>Comparative genomics of Sclerotiniaceae.</title>
        <authorList>
            <person name="Valero Jimenez C.A."/>
            <person name="Steentjes M."/>
            <person name="Scholten O.E."/>
            <person name="Van Kan J.A.L."/>
        </authorList>
    </citation>
    <scope>NUCLEOTIDE SEQUENCE [LARGE SCALE GENOMIC DNA]</scope>
    <source>
        <strain evidence="1 2">B1</strain>
    </source>
</reference>
<dbReference type="InterPro" id="IPR029063">
    <property type="entry name" value="SAM-dependent_MTases_sf"/>
</dbReference>
<protein>
    <recommendedName>
        <fullName evidence="3">Methyltransferase domain-containing protein</fullName>
    </recommendedName>
</protein>
<dbReference type="Gene3D" id="3.40.50.150">
    <property type="entry name" value="Vaccinia Virus protein VP39"/>
    <property type="match status" value="1"/>
</dbReference>
<name>A0ABQ7ISU2_9HELO</name>
<evidence type="ECO:0008006" key="3">
    <source>
        <dbReference type="Google" id="ProtNLM"/>
    </source>
</evidence>
<evidence type="ECO:0000313" key="2">
    <source>
        <dbReference type="Proteomes" id="UP000783213"/>
    </source>
</evidence>
<accession>A0ABQ7ISU2</accession>
<dbReference type="SUPFAM" id="SSF53335">
    <property type="entry name" value="S-adenosyl-L-methionine-dependent methyltransferases"/>
    <property type="match status" value="1"/>
</dbReference>
<proteinExistence type="predicted"/>
<gene>
    <name evidence="1" type="ORF">EAE98_004185</name>
</gene>